<comment type="caution">
    <text evidence="2">The sequence shown here is derived from an EMBL/GenBank/DDBJ whole genome shotgun (WGS) entry which is preliminary data.</text>
</comment>
<evidence type="ECO:0000313" key="2">
    <source>
        <dbReference type="EMBL" id="TWR25871.1"/>
    </source>
</evidence>
<proteinExistence type="predicted"/>
<keyword evidence="1" id="KW-0812">Transmembrane</keyword>
<keyword evidence="3" id="KW-1185">Reference proteome</keyword>
<evidence type="ECO:0000313" key="3">
    <source>
        <dbReference type="Proteomes" id="UP000320042"/>
    </source>
</evidence>
<gene>
    <name evidence="2" type="ORF">FPZ43_16455</name>
</gene>
<dbReference type="OrthoDB" id="799491at2"/>
<reference evidence="2 3" key="1">
    <citation type="submission" date="2019-07" db="EMBL/GenBank/DDBJ databases">
        <authorList>
            <person name="Kim J."/>
        </authorList>
    </citation>
    <scope>NUCLEOTIDE SEQUENCE [LARGE SCALE GENOMIC DNA]</scope>
    <source>
        <strain evidence="3">dk17</strain>
    </source>
</reference>
<feature type="transmembrane region" description="Helical" evidence="1">
    <location>
        <begin position="7"/>
        <end position="25"/>
    </location>
</feature>
<protein>
    <submittedName>
        <fullName evidence="2">Uncharacterized protein</fullName>
    </submittedName>
</protein>
<feature type="transmembrane region" description="Helical" evidence="1">
    <location>
        <begin position="31"/>
        <end position="50"/>
    </location>
</feature>
<dbReference type="EMBL" id="VOEJ01000008">
    <property type="protein sequence ID" value="TWR25871.1"/>
    <property type="molecule type" value="Genomic_DNA"/>
</dbReference>
<accession>A0A563U3E7</accession>
<keyword evidence="1" id="KW-1133">Transmembrane helix</keyword>
<evidence type="ECO:0000256" key="1">
    <source>
        <dbReference type="SAM" id="Phobius"/>
    </source>
</evidence>
<name>A0A563U3E7_9SPHI</name>
<organism evidence="2 3">
    <name type="scientific">Mucilaginibacter pallidiroseus</name>
    <dbReference type="NCBI Taxonomy" id="2599295"/>
    <lineage>
        <taxon>Bacteria</taxon>
        <taxon>Pseudomonadati</taxon>
        <taxon>Bacteroidota</taxon>
        <taxon>Sphingobacteriia</taxon>
        <taxon>Sphingobacteriales</taxon>
        <taxon>Sphingobacteriaceae</taxon>
        <taxon>Mucilaginibacter</taxon>
    </lineage>
</organism>
<dbReference type="RefSeq" id="WP_146383029.1">
    <property type="nucleotide sequence ID" value="NZ_VOEJ01000008.1"/>
</dbReference>
<dbReference type="AlphaFoldDB" id="A0A563U3E7"/>
<dbReference type="Proteomes" id="UP000320042">
    <property type="component" value="Unassembled WGS sequence"/>
</dbReference>
<sequence length="63" mass="7072">MSGKFFMLYLVGGTVALALLIYAIVTAYPDINHSGALFYILPTLALYYMAFKTYHAKKDSELM</sequence>
<keyword evidence="1" id="KW-0472">Membrane</keyword>